<proteinExistence type="predicted"/>
<dbReference type="RefSeq" id="WP_157705390.1">
    <property type="nucleotide sequence ID" value="NZ_CP022535.1"/>
</dbReference>
<protein>
    <submittedName>
        <fullName evidence="1">Uncharacterized protein</fullName>
    </submittedName>
</protein>
<dbReference type="KEGG" id="scou:SCORR_v1c07370"/>
<keyword evidence="2" id="KW-1185">Reference proteome</keyword>
<dbReference type="OrthoDB" id="388846at2"/>
<dbReference type="EMBL" id="CP022535">
    <property type="protein sequence ID" value="ASP28509.1"/>
    <property type="molecule type" value="Genomic_DNA"/>
</dbReference>
<evidence type="ECO:0000313" key="2">
    <source>
        <dbReference type="Proteomes" id="UP000203229"/>
    </source>
</evidence>
<accession>A0A222EPP6</accession>
<name>A0A222EPP6_9MOLU</name>
<reference evidence="1 2" key="1">
    <citation type="submission" date="2017-07" db="EMBL/GenBank/DDBJ databases">
        <title>Complete genome sequence of Spiroplasma corruscae EC-1 (DSM 19793).</title>
        <authorList>
            <person name="Tsai Y.-M."/>
            <person name="Lo W.-S."/>
            <person name="Kuo C.-H."/>
        </authorList>
    </citation>
    <scope>NUCLEOTIDE SEQUENCE [LARGE SCALE GENOMIC DNA]</scope>
    <source>
        <strain evidence="1 2">EC-1</strain>
    </source>
</reference>
<evidence type="ECO:0000313" key="1">
    <source>
        <dbReference type="EMBL" id="ASP28509.1"/>
    </source>
</evidence>
<sequence length="240" mass="29048">MKNNYKPITKDYNSLESVINPKISIEVLSLLFDTSISKIEYNFHNCLNLSLARFSTKYLVSFIRKYNITDRYFISTCNDFKNLIKINKYRRLKAIEFKLQIIKCLLLTQLRYNPNVWLKLNKKEKVKYYSYDNSKYNYKLFILLMSYDTLQYNSININKNQKKILEEIKILIFNKNQVHKIDFDKLRSFDYLPIKYFVIQSELLINYCGYEKAFIKLCINIYFQMFILFINENNTKLVLN</sequence>
<organism evidence="1 2">
    <name type="scientific">Spiroplasma corruscae</name>
    <dbReference type="NCBI Taxonomy" id="216934"/>
    <lineage>
        <taxon>Bacteria</taxon>
        <taxon>Bacillati</taxon>
        <taxon>Mycoplasmatota</taxon>
        <taxon>Mollicutes</taxon>
        <taxon>Entomoplasmatales</taxon>
        <taxon>Spiroplasmataceae</taxon>
        <taxon>Spiroplasma</taxon>
    </lineage>
</organism>
<dbReference type="Proteomes" id="UP000203229">
    <property type="component" value="Chromosome"/>
</dbReference>
<dbReference type="AlphaFoldDB" id="A0A222EPP6"/>
<gene>
    <name evidence="1" type="ORF">SCORR_v1c07370</name>
</gene>